<reference evidence="2 3" key="1">
    <citation type="submission" date="2020-03" db="EMBL/GenBank/DDBJ databases">
        <title>The genome sequence of Microvirga sp. c23x22.</title>
        <authorList>
            <person name="Zhang X."/>
        </authorList>
    </citation>
    <scope>NUCLEOTIDE SEQUENCE [LARGE SCALE GENOMIC DNA]</scope>
    <source>
        <strain evidence="3">c23x22</strain>
    </source>
</reference>
<evidence type="ECO:0000313" key="2">
    <source>
        <dbReference type="EMBL" id="NIX78018.1"/>
    </source>
</evidence>
<comment type="caution">
    <text evidence="2">The sequence shown here is derived from an EMBL/GenBank/DDBJ whole genome shotgun (WGS) entry which is preliminary data.</text>
</comment>
<dbReference type="SUPFAM" id="SSF158682">
    <property type="entry name" value="TerB-like"/>
    <property type="match status" value="1"/>
</dbReference>
<name>A0ABX0VEW7_9HYPH</name>
<evidence type="ECO:0000256" key="1">
    <source>
        <dbReference type="SAM" id="MobiDB-lite"/>
    </source>
</evidence>
<dbReference type="InterPro" id="IPR007486">
    <property type="entry name" value="YebE"/>
</dbReference>
<dbReference type="Pfam" id="PF04391">
    <property type="entry name" value="DUF533"/>
    <property type="match status" value="1"/>
</dbReference>
<evidence type="ECO:0000313" key="3">
    <source>
        <dbReference type="Proteomes" id="UP000707352"/>
    </source>
</evidence>
<dbReference type="CDD" id="cd07178">
    <property type="entry name" value="terB_like_YebE"/>
    <property type="match status" value="1"/>
</dbReference>
<dbReference type="RefSeq" id="WP_167673926.1">
    <property type="nucleotide sequence ID" value="NZ_JAATJS010000005.1"/>
</dbReference>
<dbReference type="EMBL" id="JAATJS010000005">
    <property type="protein sequence ID" value="NIX78018.1"/>
    <property type="molecule type" value="Genomic_DNA"/>
</dbReference>
<proteinExistence type="predicted"/>
<keyword evidence="3" id="KW-1185">Reference proteome</keyword>
<dbReference type="Proteomes" id="UP000707352">
    <property type="component" value="Unassembled WGS sequence"/>
</dbReference>
<dbReference type="InterPro" id="IPR029024">
    <property type="entry name" value="TerB-like"/>
</dbReference>
<gene>
    <name evidence="2" type="ORF">HB375_15575</name>
</gene>
<accession>A0ABX0VEW7</accession>
<protein>
    <submittedName>
        <fullName evidence="2">Tellurite resistance TerB family protein</fullName>
    </submittedName>
</protein>
<dbReference type="Gene3D" id="1.10.3680.10">
    <property type="entry name" value="TerB-like"/>
    <property type="match status" value="1"/>
</dbReference>
<organism evidence="2 3">
    <name type="scientific">Microvirga terricola</name>
    <dbReference type="NCBI Taxonomy" id="2719797"/>
    <lineage>
        <taxon>Bacteria</taxon>
        <taxon>Pseudomonadati</taxon>
        <taxon>Pseudomonadota</taxon>
        <taxon>Alphaproteobacteria</taxon>
        <taxon>Hyphomicrobiales</taxon>
        <taxon>Methylobacteriaceae</taxon>
        <taxon>Microvirga</taxon>
    </lineage>
</organism>
<feature type="region of interest" description="Disordered" evidence="1">
    <location>
        <begin position="50"/>
        <end position="70"/>
    </location>
</feature>
<sequence length="192" mass="20658">MISYKKLLDAVVGATEGGGRGGWAGRVAKIGGLALLGGLAYQLFHTRRTEGERGPDAGPASVMPPETSRFHPVSVTEDDALLFLRTMVAAVTADGRVDKREHELLLKALIESGIDPQASSWLEDELASPADVDEISDAVNDPEKAAQVYAAARLAIDPDTIQERDFLHRLADALDLDPTVRKQIDDMAEKLS</sequence>